<evidence type="ECO:0008006" key="3">
    <source>
        <dbReference type="Google" id="ProtNLM"/>
    </source>
</evidence>
<protein>
    <recommendedName>
        <fullName evidence="3">Knr4/Smi1-like domain-containing protein</fullName>
    </recommendedName>
</protein>
<name>A0A1B0CV44_LUTLO</name>
<dbReference type="InterPro" id="IPR039231">
    <property type="entry name" value="TPGS2"/>
</dbReference>
<evidence type="ECO:0000313" key="2">
    <source>
        <dbReference type="Proteomes" id="UP000092461"/>
    </source>
</evidence>
<dbReference type="PANTHER" id="PTHR31854">
    <property type="entry name" value="TUBULIN POLYGLUTAMYLASE COMPLEX SUBUNIT 2"/>
    <property type="match status" value="1"/>
</dbReference>
<dbReference type="EnsemblMetazoa" id="LLOJ008829-RA">
    <property type="protein sequence ID" value="LLOJ008829-PA"/>
    <property type="gene ID" value="LLOJ008829"/>
</dbReference>
<dbReference type="VEuPathDB" id="VectorBase:LLOJ008829"/>
<dbReference type="AlphaFoldDB" id="A0A1B0CV44"/>
<dbReference type="Proteomes" id="UP000092461">
    <property type="component" value="Unassembled WGS sequence"/>
</dbReference>
<reference evidence="1" key="1">
    <citation type="submission" date="2020-05" db="UniProtKB">
        <authorList>
            <consortium name="EnsemblMetazoa"/>
        </authorList>
    </citation>
    <scope>IDENTIFICATION</scope>
    <source>
        <strain evidence="1">Jacobina</strain>
    </source>
</reference>
<evidence type="ECO:0000313" key="1">
    <source>
        <dbReference type="EnsemblMetazoa" id="LLOJ008829-PA"/>
    </source>
</evidence>
<dbReference type="VEuPathDB" id="VectorBase:LLONM1_010642"/>
<accession>A0A1B0CV44</accession>
<dbReference type="EMBL" id="AJWK01030096">
    <property type="status" value="NOT_ANNOTATED_CDS"/>
    <property type="molecule type" value="Genomic_DNA"/>
</dbReference>
<sequence>METGNAVCIPIDPCSSDQKRDSPHMINACAGFFLPHTDAVPRITNVTCEKRYPCEAGQIATWEQRHNVYLPDDMKRFYLSTDGFTLHWSYQYSRKI</sequence>
<organism evidence="1 2">
    <name type="scientific">Lutzomyia longipalpis</name>
    <name type="common">Sand fly</name>
    <dbReference type="NCBI Taxonomy" id="7200"/>
    <lineage>
        <taxon>Eukaryota</taxon>
        <taxon>Metazoa</taxon>
        <taxon>Ecdysozoa</taxon>
        <taxon>Arthropoda</taxon>
        <taxon>Hexapoda</taxon>
        <taxon>Insecta</taxon>
        <taxon>Pterygota</taxon>
        <taxon>Neoptera</taxon>
        <taxon>Endopterygota</taxon>
        <taxon>Diptera</taxon>
        <taxon>Nematocera</taxon>
        <taxon>Psychodoidea</taxon>
        <taxon>Psychodidae</taxon>
        <taxon>Lutzomyia</taxon>
        <taxon>Lutzomyia</taxon>
    </lineage>
</organism>
<keyword evidence="2" id="KW-1185">Reference proteome</keyword>
<dbReference type="PANTHER" id="PTHR31854:SF2">
    <property type="entry name" value="TUBULIN POLYGLUTAMYLASE COMPLEX SUBUNIT 2"/>
    <property type="match status" value="1"/>
</dbReference>
<proteinExistence type="predicted"/>